<reference evidence="1" key="1">
    <citation type="submission" date="2022-07" db="EMBL/GenBank/DDBJ databases">
        <title>Genome Sequence of Agrocybe chaxingu.</title>
        <authorList>
            <person name="Buettner E."/>
        </authorList>
    </citation>
    <scope>NUCLEOTIDE SEQUENCE</scope>
    <source>
        <strain evidence="1">MP-N11</strain>
    </source>
</reference>
<evidence type="ECO:0000313" key="2">
    <source>
        <dbReference type="Proteomes" id="UP001148786"/>
    </source>
</evidence>
<evidence type="ECO:0000313" key="1">
    <source>
        <dbReference type="EMBL" id="KAJ3497604.1"/>
    </source>
</evidence>
<accession>A0A9W8MSR0</accession>
<comment type="caution">
    <text evidence="1">The sequence shown here is derived from an EMBL/GenBank/DDBJ whole genome shotgun (WGS) entry which is preliminary data.</text>
</comment>
<keyword evidence="2" id="KW-1185">Reference proteome</keyword>
<dbReference type="AlphaFoldDB" id="A0A9W8MSR0"/>
<dbReference type="OrthoDB" id="10331361at2759"/>
<dbReference type="EMBL" id="JANKHO010001852">
    <property type="protein sequence ID" value="KAJ3497604.1"/>
    <property type="molecule type" value="Genomic_DNA"/>
</dbReference>
<name>A0A9W8MSR0_9AGAR</name>
<gene>
    <name evidence="1" type="ORF">NLJ89_g10327</name>
</gene>
<proteinExistence type="predicted"/>
<dbReference type="Proteomes" id="UP001148786">
    <property type="component" value="Unassembled WGS sequence"/>
</dbReference>
<organism evidence="1 2">
    <name type="scientific">Agrocybe chaxingu</name>
    <dbReference type="NCBI Taxonomy" id="84603"/>
    <lineage>
        <taxon>Eukaryota</taxon>
        <taxon>Fungi</taxon>
        <taxon>Dikarya</taxon>
        <taxon>Basidiomycota</taxon>
        <taxon>Agaricomycotina</taxon>
        <taxon>Agaricomycetes</taxon>
        <taxon>Agaricomycetidae</taxon>
        <taxon>Agaricales</taxon>
        <taxon>Agaricineae</taxon>
        <taxon>Strophariaceae</taxon>
        <taxon>Agrocybe</taxon>
    </lineage>
</organism>
<sequence length="199" mass="22076">MFIGCCASMAGWLMGADEIIKNARNNREGDVRKTPLLSRYHIAQAIKRIDHFSAAFLFVATAYAFIRGPGSARHLHRAVLVRPGPGVPTAQIDLYSANRRRPGVTLPVLESSLECVQVVAKHRTYYEYTISGRALDGKQHRYRLTFLDRGVAADVNGKLVPSNTLGALLESGWSRYGGHLSFRTVLLTSPLQKFLTNSY</sequence>
<protein>
    <submittedName>
        <fullName evidence="1">Uncharacterized protein</fullName>
    </submittedName>
</protein>